<keyword evidence="2" id="KW-1185">Reference proteome</keyword>
<organism evidence="1 2">
    <name type="scientific">Leptothoe spongobia TAU-MAC 1115</name>
    <dbReference type="NCBI Taxonomy" id="1967444"/>
    <lineage>
        <taxon>Bacteria</taxon>
        <taxon>Bacillati</taxon>
        <taxon>Cyanobacteriota</taxon>
        <taxon>Cyanophyceae</taxon>
        <taxon>Nodosilineales</taxon>
        <taxon>Cymatolegaceae</taxon>
        <taxon>Leptothoe</taxon>
        <taxon>Leptothoe spongobia</taxon>
    </lineage>
</organism>
<gene>
    <name evidence="1" type="ORF">IXB50_12845</name>
</gene>
<proteinExistence type="predicted"/>
<reference evidence="1" key="1">
    <citation type="submission" date="2020-11" db="EMBL/GenBank/DDBJ databases">
        <authorList>
            <person name="Konstantinou D."/>
            <person name="Gkelis S."/>
            <person name="Popin R."/>
            <person name="Fewer D."/>
            <person name="Sivonen K."/>
        </authorList>
    </citation>
    <scope>NUCLEOTIDE SEQUENCE</scope>
    <source>
        <strain evidence="1">TAU-MAC 1115</strain>
    </source>
</reference>
<protein>
    <submittedName>
        <fullName evidence="1">Uncharacterized protein</fullName>
    </submittedName>
</protein>
<dbReference type="Proteomes" id="UP000717364">
    <property type="component" value="Unassembled WGS sequence"/>
</dbReference>
<dbReference type="RefSeq" id="WP_215609379.1">
    <property type="nucleotide sequence ID" value="NZ_JADOES010000023.1"/>
</dbReference>
<sequence>MSPESDFWGDFSDMFTPHCGLKKPSKGSIYASGVYNSSVQTIDTGIRAPILNQDLKTAFTYWQYEIAGTIKSKD</sequence>
<evidence type="ECO:0000313" key="2">
    <source>
        <dbReference type="Proteomes" id="UP000717364"/>
    </source>
</evidence>
<reference evidence="1" key="2">
    <citation type="journal article" date="2021" name="Mar. Drugs">
        <title>Genome Reduction and Secondary Metabolism of the Marine Sponge-Associated Cyanobacterium Leptothoe.</title>
        <authorList>
            <person name="Konstantinou D."/>
            <person name="Popin R.V."/>
            <person name="Fewer D.P."/>
            <person name="Sivonen K."/>
            <person name="Gkelis S."/>
        </authorList>
    </citation>
    <scope>NUCLEOTIDE SEQUENCE</scope>
    <source>
        <strain evidence="1">TAU-MAC 1115</strain>
    </source>
</reference>
<dbReference type="AlphaFoldDB" id="A0A947DI06"/>
<dbReference type="EMBL" id="JADOES010000023">
    <property type="protein sequence ID" value="MBT9316311.1"/>
    <property type="molecule type" value="Genomic_DNA"/>
</dbReference>
<comment type="caution">
    <text evidence="1">The sequence shown here is derived from an EMBL/GenBank/DDBJ whole genome shotgun (WGS) entry which is preliminary data.</text>
</comment>
<evidence type="ECO:0000313" key="1">
    <source>
        <dbReference type="EMBL" id="MBT9316311.1"/>
    </source>
</evidence>
<name>A0A947DI06_9CYAN</name>
<accession>A0A947DI06</accession>